<gene>
    <name evidence="1" type="ORF">M8C21_019809</name>
</gene>
<sequence length="39" mass="4372">MSSRLGCLRINDMTGDIGRLILDLSFFAMESLSDHLTLE</sequence>
<feature type="non-terminal residue" evidence="1">
    <location>
        <position position="1"/>
    </location>
</feature>
<reference evidence="1" key="1">
    <citation type="submission" date="2022-06" db="EMBL/GenBank/DDBJ databases">
        <title>Uncovering the hologenomic basis of an extraordinary plant invasion.</title>
        <authorList>
            <person name="Bieker V.C."/>
            <person name="Martin M.D."/>
            <person name="Gilbert T."/>
            <person name="Hodgins K."/>
            <person name="Battlay P."/>
            <person name="Petersen B."/>
            <person name="Wilson J."/>
        </authorList>
    </citation>
    <scope>NUCLEOTIDE SEQUENCE</scope>
    <source>
        <strain evidence="1">AA19_3_7</strain>
        <tissue evidence="1">Leaf</tissue>
    </source>
</reference>
<evidence type="ECO:0000313" key="1">
    <source>
        <dbReference type="EMBL" id="KAI7727596.1"/>
    </source>
</evidence>
<proteinExistence type="predicted"/>
<evidence type="ECO:0000313" key="2">
    <source>
        <dbReference type="Proteomes" id="UP001206925"/>
    </source>
</evidence>
<organism evidence="1 2">
    <name type="scientific">Ambrosia artemisiifolia</name>
    <name type="common">Common ragweed</name>
    <dbReference type="NCBI Taxonomy" id="4212"/>
    <lineage>
        <taxon>Eukaryota</taxon>
        <taxon>Viridiplantae</taxon>
        <taxon>Streptophyta</taxon>
        <taxon>Embryophyta</taxon>
        <taxon>Tracheophyta</taxon>
        <taxon>Spermatophyta</taxon>
        <taxon>Magnoliopsida</taxon>
        <taxon>eudicotyledons</taxon>
        <taxon>Gunneridae</taxon>
        <taxon>Pentapetalae</taxon>
        <taxon>asterids</taxon>
        <taxon>campanulids</taxon>
        <taxon>Asterales</taxon>
        <taxon>Asteraceae</taxon>
        <taxon>Asteroideae</taxon>
        <taxon>Heliantheae alliance</taxon>
        <taxon>Heliantheae</taxon>
        <taxon>Ambrosia</taxon>
    </lineage>
</organism>
<protein>
    <submittedName>
        <fullName evidence="1">Uncharacterized protein</fullName>
    </submittedName>
</protein>
<dbReference type="EMBL" id="JAMZMK010011344">
    <property type="protein sequence ID" value="KAI7727596.1"/>
    <property type="molecule type" value="Genomic_DNA"/>
</dbReference>
<dbReference type="Proteomes" id="UP001206925">
    <property type="component" value="Unassembled WGS sequence"/>
</dbReference>
<name>A0AAD5BSF4_AMBAR</name>
<dbReference type="AlphaFoldDB" id="A0AAD5BSF4"/>
<keyword evidence="2" id="KW-1185">Reference proteome</keyword>
<accession>A0AAD5BSF4</accession>
<comment type="caution">
    <text evidence="1">The sequence shown here is derived from an EMBL/GenBank/DDBJ whole genome shotgun (WGS) entry which is preliminary data.</text>
</comment>